<dbReference type="PRINTS" id="PR00237">
    <property type="entry name" value="GPCRRHODOPSN"/>
</dbReference>
<keyword evidence="5 8" id="KW-0472">Membrane</keyword>
<comment type="caution">
    <text evidence="10">The sequence shown here is derived from an EMBL/GenBank/DDBJ whole genome shotgun (WGS) entry which is preliminary data.</text>
</comment>
<dbReference type="EMBL" id="CALNXI010000619">
    <property type="protein sequence ID" value="CAH3030206.1"/>
    <property type="molecule type" value="Genomic_DNA"/>
</dbReference>
<evidence type="ECO:0000256" key="5">
    <source>
        <dbReference type="ARBA" id="ARBA00023136"/>
    </source>
</evidence>
<dbReference type="Proteomes" id="UP001159427">
    <property type="component" value="Unassembled WGS sequence"/>
</dbReference>
<feature type="transmembrane region" description="Helical" evidence="8">
    <location>
        <begin position="53"/>
        <end position="74"/>
    </location>
</feature>
<evidence type="ECO:0000256" key="4">
    <source>
        <dbReference type="ARBA" id="ARBA00023040"/>
    </source>
</evidence>
<comment type="subcellular location">
    <subcellularLocation>
        <location evidence="1">Membrane</location>
        <topology evidence="1">Multi-pass membrane protein</topology>
    </subcellularLocation>
</comment>
<proteinExistence type="predicted"/>
<keyword evidence="2 8" id="KW-0812">Transmembrane</keyword>
<dbReference type="PROSITE" id="PS50262">
    <property type="entry name" value="G_PROTEIN_RECEP_F1_2"/>
    <property type="match status" value="1"/>
</dbReference>
<feature type="domain" description="G-protein coupled receptors family 1 profile" evidence="9">
    <location>
        <begin position="1"/>
        <end position="274"/>
    </location>
</feature>
<evidence type="ECO:0000256" key="1">
    <source>
        <dbReference type="ARBA" id="ARBA00004141"/>
    </source>
</evidence>
<dbReference type="PANTHER" id="PTHR45695:SF37">
    <property type="entry name" value="FREE FATTY ACID RECEPTOR 4-LIKE"/>
    <property type="match status" value="1"/>
</dbReference>
<evidence type="ECO:0000313" key="11">
    <source>
        <dbReference type="Proteomes" id="UP001159427"/>
    </source>
</evidence>
<keyword evidence="11" id="KW-1185">Reference proteome</keyword>
<accession>A0ABN8MQ05</accession>
<feature type="transmembrane region" description="Helical" evidence="8">
    <location>
        <begin position="171"/>
        <end position="197"/>
    </location>
</feature>
<evidence type="ECO:0000256" key="7">
    <source>
        <dbReference type="ARBA" id="ARBA00023224"/>
    </source>
</evidence>
<dbReference type="InterPro" id="IPR017452">
    <property type="entry name" value="GPCR_Rhodpsn_7TM"/>
</dbReference>
<dbReference type="SUPFAM" id="SSF81321">
    <property type="entry name" value="Family A G protein-coupled receptor-like"/>
    <property type="match status" value="1"/>
</dbReference>
<keyword evidence="3 8" id="KW-1133">Transmembrane helix</keyword>
<gene>
    <name evidence="10" type="ORF">PEVE_00037564</name>
</gene>
<evidence type="ECO:0000259" key="9">
    <source>
        <dbReference type="PROSITE" id="PS50262"/>
    </source>
</evidence>
<sequence length="302" mass="34349">MAMVKTKDHRKTLSKFFIFQLAVVDVAFRILECYELISERVTDGALGLTHCKIIVFVQYICAAVIFSLLAGIALDRSKNIIYPLQSFKTRSYNHRKKTLLLIWLCSIAVSTGFLLTSTSVRFSRRFGAAGNRNSSISRVKMNASGGEFLLQSPKSFCIAGPPNSLETQISFMSYFLCGFFIPFCIMTICYSRVFYFLKDRGKKSILNQSVIKSKWKTVIILMLLVLNFLMSWGPIMTLELFESFVELEKETREWLRPPAEVICLSSSILNPIIYAFADASFRKQTVSLLTCKRRISCLKSNS</sequence>
<dbReference type="PANTHER" id="PTHR45695">
    <property type="entry name" value="LEUCOKININ RECEPTOR-RELATED"/>
    <property type="match status" value="1"/>
</dbReference>
<evidence type="ECO:0000256" key="3">
    <source>
        <dbReference type="ARBA" id="ARBA00022989"/>
    </source>
</evidence>
<keyword evidence="4" id="KW-0297">G-protein coupled receptor</keyword>
<dbReference type="CDD" id="cd00637">
    <property type="entry name" value="7tm_classA_rhodopsin-like"/>
    <property type="match status" value="1"/>
</dbReference>
<evidence type="ECO:0000256" key="8">
    <source>
        <dbReference type="SAM" id="Phobius"/>
    </source>
</evidence>
<organism evidence="10 11">
    <name type="scientific">Porites evermanni</name>
    <dbReference type="NCBI Taxonomy" id="104178"/>
    <lineage>
        <taxon>Eukaryota</taxon>
        <taxon>Metazoa</taxon>
        <taxon>Cnidaria</taxon>
        <taxon>Anthozoa</taxon>
        <taxon>Hexacorallia</taxon>
        <taxon>Scleractinia</taxon>
        <taxon>Fungiina</taxon>
        <taxon>Poritidae</taxon>
        <taxon>Porites</taxon>
    </lineage>
</organism>
<evidence type="ECO:0000313" key="10">
    <source>
        <dbReference type="EMBL" id="CAH3030206.1"/>
    </source>
</evidence>
<evidence type="ECO:0000256" key="6">
    <source>
        <dbReference type="ARBA" id="ARBA00023170"/>
    </source>
</evidence>
<protein>
    <recommendedName>
        <fullName evidence="9">G-protein coupled receptors family 1 profile domain-containing protein</fullName>
    </recommendedName>
</protein>
<reference evidence="10 11" key="1">
    <citation type="submission" date="2022-05" db="EMBL/GenBank/DDBJ databases">
        <authorList>
            <consortium name="Genoscope - CEA"/>
            <person name="William W."/>
        </authorList>
    </citation>
    <scope>NUCLEOTIDE SEQUENCE [LARGE SCALE GENOMIC DNA]</scope>
</reference>
<keyword evidence="6" id="KW-0675">Receptor</keyword>
<feature type="transmembrane region" description="Helical" evidence="8">
    <location>
        <begin position="218"/>
        <end position="238"/>
    </location>
</feature>
<dbReference type="InterPro" id="IPR000276">
    <property type="entry name" value="GPCR_Rhodpsn"/>
</dbReference>
<feature type="transmembrane region" description="Helical" evidence="8">
    <location>
        <begin position="98"/>
        <end position="116"/>
    </location>
</feature>
<keyword evidence="7" id="KW-0807">Transducer</keyword>
<name>A0ABN8MQ05_9CNID</name>
<dbReference type="Gene3D" id="1.20.1070.10">
    <property type="entry name" value="Rhodopsin 7-helix transmembrane proteins"/>
    <property type="match status" value="1"/>
</dbReference>
<evidence type="ECO:0000256" key="2">
    <source>
        <dbReference type="ARBA" id="ARBA00022692"/>
    </source>
</evidence>
<dbReference type="Pfam" id="PF00001">
    <property type="entry name" value="7tm_1"/>
    <property type="match status" value="1"/>
</dbReference>